<evidence type="ECO:0000313" key="7">
    <source>
        <dbReference type="Proteomes" id="UP000683360"/>
    </source>
</evidence>
<dbReference type="AlphaFoldDB" id="A0A8S3T1M7"/>
<dbReference type="InterPro" id="IPR001073">
    <property type="entry name" value="C1q_dom"/>
</dbReference>
<reference evidence="6" key="1">
    <citation type="submission" date="2021-03" db="EMBL/GenBank/DDBJ databases">
        <authorList>
            <person name="Bekaert M."/>
        </authorList>
    </citation>
    <scope>NUCLEOTIDE SEQUENCE</scope>
</reference>
<evidence type="ECO:0000256" key="4">
    <source>
        <dbReference type="SAM" id="Coils"/>
    </source>
</evidence>
<dbReference type="OrthoDB" id="6138508at2759"/>
<dbReference type="Gene3D" id="2.60.120.40">
    <property type="match status" value="1"/>
</dbReference>
<dbReference type="Proteomes" id="UP000683360">
    <property type="component" value="Unassembled WGS sequence"/>
</dbReference>
<comment type="subcellular location">
    <subcellularLocation>
        <location evidence="1">Secreted</location>
    </subcellularLocation>
</comment>
<comment type="caution">
    <text evidence="6">The sequence shown here is derived from an EMBL/GenBank/DDBJ whole genome shotgun (WGS) entry which is preliminary data.</text>
</comment>
<keyword evidence="4" id="KW-0175">Coiled coil</keyword>
<evidence type="ECO:0000313" key="6">
    <source>
        <dbReference type="EMBL" id="CAG2227232.1"/>
    </source>
</evidence>
<dbReference type="Pfam" id="PF00386">
    <property type="entry name" value="C1q"/>
    <property type="match status" value="1"/>
</dbReference>
<dbReference type="EMBL" id="CAJPWZ010001956">
    <property type="protein sequence ID" value="CAG2227232.1"/>
    <property type="molecule type" value="Genomic_DNA"/>
</dbReference>
<feature type="domain" description="C1q" evidence="5">
    <location>
        <begin position="164"/>
        <end position="300"/>
    </location>
</feature>
<sequence>MPEFLNAGLYGIAIYLENDQQFERLYQELQTVKQKLDTTIEENQLSKERKDVQSKDIKSLKGKMQEVLETNAHLTERIDTVSEENRDMKNILNTLLENREADVHVPNDNGQNEKEIVTFSSVNVPVWFRGDEKVRNKKIQGGNILSTKYMKEKRLLLNITTDSPAVSRVAFSAKLTGGNVQLGQHQTVGYNKVDTNIGNAYDANHNHFIVPEKGVYLSSFTGMNVDGQNVYLRMVKNGEEIAIVYCSPKANSMGSQTIVEVLEKGDIVWIRHAHNGAVQINGNDPYNTFTGARHLQGSKASSALSRKRAKAEAAKAKLVFVEQEIILKREHAALEEHEMITKAASSRKMLELEADLKLLASRQDLAVAEAEAEVYESGSVMNGSSLRNLEKLDHILILGPPQLRELETEDLDGRYPLLDPDNDSEIRQNANVKTLKSKIENHSDVFKIGNRRERFSEWNSLVKSINRLKMLARKYHRNDNSDSNTVLTTLMSEHIIILNMQKEAFCSKIECIKDRKSFQ</sequence>
<protein>
    <recommendedName>
        <fullName evidence="5">C1q domain-containing protein</fullName>
    </recommendedName>
</protein>
<gene>
    <name evidence="6" type="ORF">MEDL_40250</name>
</gene>
<dbReference type="PANTHER" id="PTHR22923">
    <property type="entry name" value="CEREBELLIN-RELATED"/>
    <property type="match status" value="1"/>
</dbReference>
<organism evidence="6 7">
    <name type="scientific">Mytilus edulis</name>
    <name type="common">Blue mussel</name>
    <dbReference type="NCBI Taxonomy" id="6550"/>
    <lineage>
        <taxon>Eukaryota</taxon>
        <taxon>Metazoa</taxon>
        <taxon>Spiralia</taxon>
        <taxon>Lophotrochozoa</taxon>
        <taxon>Mollusca</taxon>
        <taxon>Bivalvia</taxon>
        <taxon>Autobranchia</taxon>
        <taxon>Pteriomorphia</taxon>
        <taxon>Mytilida</taxon>
        <taxon>Mytiloidea</taxon>
        <taxon>Mytilidae</taxon>
        <taxon>Mytilinae</taxon>
        <taxon>Mytilus</taxon>
    </lineage>
</organism>
<dbReference type="InterPro" id="IPR008983">
    <property type="entry name" value="Tumour_necrosis_fac-like_dom"/>
</dbReference>
<proteinExistence type="predicted"/>
<keyword evidence="2" id="KW-0964">Secreted</keyword>
<keyword evidence="7" id="KW-1185">Reference proteome</keyword>
<dbReference type="PANTHER" id="PTHR22923:SF102">
    <property type="entry name" value="CEREBELLIN 13-RELATED"/>
    <property type="match status" value="1"/>
</dbReference>
<evidence type="ECO:0000256" key="3">
    <source>
        <dbReference type="ARBA" id="ARBA00022729"/>
    </source>
</evidence>
<name>A0A8S3T1M7_MYTED</name>
<dbReference type="InterPro" id="IPR050822">
    <property type="entry name" value="Cerebellin_Synaptic_Org"/>
</dbReference>
<evidence type="ECO:0000259" key="5">
    <source>
        <dbReference type="PROSITE" id="PS50871"/>
    </source>
</evidence>
<evidence type="ECO:0000256" key="2">
    <source>
        <dbReference type="ARBA" id="ARBA00022525"/>
    </source>
</evidence>
<evidence type="ECO:0000256" key="1">
    <source>
        <dbReference type="ARBA" id="ARBA00004613"/>
    </source>
</evidence>
<dbReference type="PROSITE" id="PS50871">
    <property type="entry name" value="C1Q"/>
    <property type="match status" value="1"/>
</dbReference>
<feature type="coiled-coil region" evidence="4">
    <location>
        <begin position="22"/>
        <end position="98"/>
    </location>
</feature>
<dbReference type="SUPFAM" id="SSF49842">
    <property type="entry name" value="TNF-like"/>
    <property type="match status" value="1"/>
</dbReference>
<accession>A0A8S3T1M7</accession>
<dbReference type="SMART" id="SM00110">
    <property type="entry name" value="C1Q"/>
    <property type="match status" value="1"/>
</dbReference>
<keyword evidence="3" id="KW-0732">Signal</keyword>
<dbReference type="GO" id="GO:0005576">
    <property type="term" value="C:extracellular region"/>
    <property type="evidence" value="ECO:0007669"/>
    <property type="project" value="UniProtKB-SubCell"/>
</dbReference>